<dbReference type="PROSITE" id="PS51257">
    <property type="entry name" value="PROKAR_LIPOPROTEIN"/>
    <property type="match status" value="1"/>
</dbReference>
<comment type="caution">
    <text evidence="4">The sequence shown here is derived from an EMBL/GenBank/DDBJ whole genome shotgun (WGS) entry which is preliminary data.</text>
</comment>
<evidence type="ECO:0000313" key="4">
    <source>
        <dbReference type="EMBL" id="KAK8227066.1"/>
    </source>
</evidence>
<dbReference type="Proteomes" id="UP001492380">
    <property type="component" value="Unassembled WGS sequence"/>
</dbReference>
<dbReference type="PANTHER" id="PTHR12203:SF61">
    <property type="entry name" value="CAPSULE PROTEIN"/>
    <property type="match status" value="1"/>
</dbReference>
<keyword evidence="2" id="KW-0812">Transmembrane</keyword>
<dbReference type="SMART" id="SM00672">
    <property type="entry name" value="CAP10"/>
    <property type="match status" value="1"/>
</dbReference>
<evidence type="ECO:0000256" key="1">
    <source>
        <dbReference type="SAM" id="MobiDB-lite"/>
    </source>
</evidence>
<protein>
    <submittedName>
        <fullName evidence="4">Glycosyl transferase family 90-domain-containing protein</fullName>
    </submittedName>
</protein>
<organism evidence="4 5">
    <name type="scientific">Phyllosticta capitalensis</name>
    <dbReference type="NCBI Taxonomy" id="121624"/>
    <lineage>
        <taxon>Eukaryota</taxon>
        <taxon>Fungi</taxon>
        <taxon>Dikarya</taxon>
        <taxon>Ascomycota</taxon>
        <taxon>Pezizomycotina</taxon>
        <taxon>Dothideomycetes</taxon>
        <taxon>Dothideomycetes incertae sedis</taxon>
        <taxon>Botryosphaeriales</taxon>
        <taxon>Phyllostictaceae</taxon>
        <taxon>Phyllosticta</taxon>
    </lineage>
</organism>
<evidence type="ECO:0000313" key="5">
    <source>
        <dbReference type="Proteomes" id="UP001492380"/>
    </source>
</evidence>
<accession>A0ABR1YEA7</accession>
<feature type="transmembrane region" description="Helical" evidence="2">
    <location>
        <begin position="120"/>
        <end position="141"/>
    </location>
</feature>
<name>A0ABR1YEA7_9PEZI</name>
<gene>
    <name evidence="4" type="ORF">HDK90DRAFT_47077</name>
</gene>
<evidence type="ECO:0000256" key="2">
    <source>
        <dbReference type="SAM" id="Phobius"/>
    </source>
</evidence>
<keyword evidence="5" id="KW-1185">Reference proteome</keyword>
<feature type="transmembrane region" description="Helical" evidence="2">
    <location>
        <begin position="189"/>
        <end position="207"/>
    </location>
</feature>
<proteinExistence type="predicted"/>
<dbReference type="GO" id="GO:0016740">
    <property type="term" value="F:transferase activity"/>
    <property type="evidence" value="ECO:0007669"/>
    <property type="project" value="UniProtKB-KW"/>
</dbReference>
<feature type="transmembrane region" description="Helical" evidence="2">
    <location>
        <begin position="7"/>
        <end position="27"/>
    </location>
</feature>
<keyword evidence="2" id="KW-1133">Transmembrane helix</keyword>
<keyword evidence="2" id="KW-0472">Membrane</keyword>
<feature type="compositionally biased region" description="Basic and acidic residues" evidence="1">
    <location>
        <begin position="474"/>
        <end position="485"/>
    </location>
</feature>
<feature type="transmembrane region" description="Helical" evidence="2">
    <location>
        <begin position="293"/>
        <end position="311"/>
    </location>
</feature>
<evidence type="ECO:0000259" key="3">
    <source>
        <dbReference type="SMART" id="SM00672"/>
    </source>
</evidence>
<sequence>MGLLRDHVPSLSAVALLAACVPVEVFYGGFTEISSDLFCSIFLLIANELASLRRDEYSAFPESITSDHHPIMIAAWFGIHSVCRSLTDVRWSTPAALPALLAVRLGTSTSFFDQPQKSTILPLLKSLRISLIIAVISLLLLRRPDDSITFAISVLALVAQVAGFTHLHQAANRLIDYEAPGISSRLARSILRQTVAVLVGICCVILFSEGFDRVHAEGTVKLGLMKAVKWAFILYLVNQKTPWDIASAGSIFGYGICEAQSLHWAESVGPAIVAMTAVVHSYFLLGKSTAHRVIVLSMVIMPLSLVIFKFWPVSVQEPCHHTVHPIVALSEQATAEFSAMLERQSANLTVATDEYKRRYGRKPPPGFDRWFDFAKSQNSPIIDEFDMIDSMMEPFWKINPERLRANVNMAMSGDNVVSLHLREGYFSTGSSHWMTTDFAGLLGSVAPDIPDFDAVFNPLDEPRVLMSSSGVNRNSDESEKVEWYDGSRQSESFEKMTTECDRRRMFQHISRANIEDFGLPFVEDISAAKDICQHPEYRDQHGFLEKPDTFRITKNAVPMFTQSKPSTFDDLLIPAPIYRRFYKEHMYDESQDVPWEEKYPTLYWAGSTTGSRQGDATDWRKAHRQRFVAKAQHLQNSTQTFLTEAEPGVWKAYKSTDVLSKQYDARFTAVIQCDSAACNSEKDYFHPSDRVQPSESLRSRFLFDLDGNAYSGRFYVLLRSHSAVLKQTIFQEWHDERLFPWVHYVPVSMSMDELPETMRFLALTDQGDAIAQRVAEEGREWRMKALREEDQIVYMYRLLLEYSRVLRDDRDELVCTGCEER</sequence>
<dbReference type="InterPro" id="IPR051091">
    <property type="entry name" value="O-Glucosyltr/Glycosyltrsf_90"/>
</dbReference>
<dbReference type="EMBL" id="JBBWRZ010000010">
    <property type="protein sequence ID" value="KAK8227066.1"/>
    <property type="molecule type" value="Genomic_DNA"/>
</dbReference>
<feature type="transmembrane region" description="Helical" evidence="2">
    <location>
        <begin position="147"/>
        <end position="168"/>
    </location>
</feature>
<dbReference type="InterPro" id="IPR006598">
    <property type="entry name" value="CAP10"/>
</dbReference>
<reference evidence="4 5" key="1">
    <citation type="submission" date="2024-04" db="EMBL/GenBank/DDBJ databases">
        <title>Phyllosticta paracitricarpa is synonymous to the EU quarantine fungus P. citricarpa based on phylogenomic analyses.</title>
        <authorList>
            <consortium name="Lawrence Berkeley National Laboratory"/>
            <person name="Van Ingen-Buijs V.A."/>
            <person name="Van Westerhoven A.C."/>
            <person name="Haridas S."/>
            <person name="Skiadas P."/>
            <person name="Martin F."/>
            <person name="Groenewald J.Z."/>
            <person name="Crous P.W."/>
            <person name="Seidl M.F."/>
        </authorList>
    </citation>
    <scope>NUCLEOTIDE SEQUENCE [LARGE SCALE GENOMIC DNA]</scope>
    <source>
        <strain evidence="4 5">CBS 123374</strain>
    </source>
</reference>
<feature type="region of interest" description="Disordered" evidence="1">
    <location>
        <begin position="467"/>
        <end position="488"/>
    </location>
</feature>
<feature type="transmembrane region" description="Helical" evidence="2">
    <location>
        <begin position="268"/>
        <end position="286"/>
    </location>
</feature>
<dbReference type="PANTHER" id="PTHR12203">
    <property type="entry name" value="KDEL LYS-ASP-GLU-LEU CONTAINING - RELATED"/>
    <property type="match status" value="1"/>
</dbReference>
<dbReference type="Pfam" id="PF05686">
    <property type="entry name" value="Glyco_transf_90"/>
    <property type="match status" value="1"/>
</dbReference>
<feature type="domain" description="Glycosyl transferase CAP10" evidence="3">
    <location>
        <begin position="513"/>
        <end position="809"/>
    </location>
</feature>
<keyword evidence="4" id="KW-0808">Transferase</keyword>